<dbReference type="NCBIfam" id="TIGR01777">
    <property type="entry name" value="yfcH"/>
    <property type="match status" value="1"/>
</dbReference>
<dbReference type="PANTHER" id="PTHR11092">
    <property type="entry name" value="SUGAR NUCLEOTIDE EPIMERASE RELATED"/>
    <property type="match status" value="1"/>
</dbReference>
<dbReference type="Pfam" id="PF08338">
    <property type="entry name" value="DUF1731"/>
    <property type="match status" value="1"/>
</dbReference>
<evidence type="ECO:0000259" key="3">
    <source>
        <dbReference type="Pfam" id="PF08338"/>
    </source>
</evidence>
<keyword evidence="5" id="KW-1185">Reference proteome</keyword>
<dbReference type="AlphaFoldDB" id="A0A4R3Z4U2"/>
<gene>
    <name evidence="4" type="ORF">EDC52_101687</name>
</gene>
<feature type="domain" description="DUF1731" evidence="3">
    <location>
        <begin position="250"/>
        <end position="296"/>
    </location>
</feature>
<reference evidence="4 5" key="1">
    <citation type="submission" date="2019-03" db="EMBL/GenBank/DDBJ databases">
        <title>Genomic Encyclopedia of Type Strains, Phase IV (KMG-IV): sequencing the most valuable type-strain genomes for metagenomic binning, comparative biology and taxonomic classification.</title>
        <authorList>
            <person name="Goeker M."/>
        </authorList>
    </citation>
    <scope>NUCLEOTIDE SEQUENCE [LARGE SCALE GENOMIC DNA]</scope>
    <source>
        <strain evidence="4 5">DSM 19580</strain>
    </source>
</reference>
<dbReference type="Pfam" id="PF01370">
    <property type="entry name" value="Epimerase"/>
    <property type="match status" value="1"/>
</dbReference>
<dbReference type="InterPro" id="IPR036291">
    <property type="entry name" value="NAD(P)-bd_dom_sf"/>
</dbReference>
<evidence type="ECO:0000256" key="1">
    <source>
        <dbReference type="ARBA" id="ARBA00009353"/>
    </source>
</evidence>
<evidence type="ECO:0008006" key="6">
    <source>
        <dbReference type="Google" id="ProtNLM"/>
    </source>
</evidence>
<accession>A0A4R3Z4U2</accession>
<proteinExistence type="inferred from homology"/>
<evidence type="ECO:0000313" key="5">
    <source>
        <dbReference type="Proteomes" id="UP000295719"/>
    </source>
</evidence>
<protein>
    <recommendedName>
        <fullName evidence="6">Epimerase</fullName>
    </recommendedName>
</protein>
<organism evidence="4 5">
    <name type="scientific">Biostraticola tofi</name>
    <dbReference type="NCBI Taxonomy" id="466109"/>
    <lineage>
        <taxon>Bacteria</taxon>
        <taxon>Pseudomonadati</taxon>
        <taxon>Pseudomonadota</taxon>
        <taxon>Gammaproteobacteria</taxon>
        <taxon>Enterobacterales</taxon>
        <taxon>Bruguierivoracaceae</taxon>
        <taxon>Biostraticola</taxon>
    </lineage>
</organism>
<dbReference type="Proteomes" id="UP000295719">
    <property type="component" value="Unassembled WGS sequence"/>
</dbReference>
<dbReference type="OrthoDB" id="9801773at2"/>
<dbReference type="SUPFAM" id="SSF51735">
    <property type="entry name" value="NAD(P)-binding Rossmann-fold domains"/>
    <property type="match status" value="1"/>
</dbReference>
<dbReference type="EMBL" id="SMCR01000001">
    <property type="protein sequence ID" value="TCW00338.1"/>
    <property type="molecule type" value="Genomic_DNA"/>
</dbReference>
<name>A0A4R3Z4U2_9GAMM</name>
<dbReference type="InterPro" id="IPR013549">
    <property type="entry name" value="DUF1731"/>
</dbReference>
<sequence>MKILITGGTGLIGSRLVARLLTLSHHITVLTRDPQAAQRKLGSNIATLTTLASFDNLDGFDAVINLAGEPIADKRWTDEQKKRLCDSRWQVTERLSRLISQSVKPPSVFISGSATGYYGDQGQTVVTEDEPPAFDFAHTLCARWEALAMEAAGPRTRVIISRTGVVLAPDGGMMGKLLPLYKLGLGGPIGSGRQYLPWIHIDDMIDALLFMLTTPGLNGPYNVVAPYPVHNEQFSAILGHVLRRPAFLTVPACVIKMVMGESAVLVLGGQQAMPQRLEQAGFSFHYSELKPALRQIVNTL</sequence>
<feature type="domain" description="NAD-dependent epimerase/dehydratase" evidence="2">
    <location>
        <begin position="3"/>
        <end position="223"/>
    </location>
</feature>
<dbReference type="InterPro" id="IPR010099">
    <property type="entry name" value="SDR39U1"/>
</dbReference>
<dbReference type="Gene3D" id="3.40.50.720">
    <property type="entry name" value="NAD(P)-binding Rossmann-like Domain"/>
    <property type="match status" value="1"/>
</dbReference>
<comment type="caution">
    <text evidence="4">The sequence shown here is derived from an EMBL/GenBank/DDBJ whole genome shotgun (WGS) entry which is preliminary data.</text>
</comment>
<dbReference type="CDD" id="cd05242">
    <property type="entry name" value="SDR_a8"/>
    <property type="match status" value="1"/>
</dbReference>
<evidence type="ECO:0000259" key="2">
    <source>
        <dbReference type="Pfam" id="PF01370"/>
    </source>
</evidence>
<dbReference type="RefSeq" id="WP_131863899.1">
    <property type="nucleotide sequence ID" value="NZ_SMCR01000001.1"/>
</dbReference>
<comment type="similarity">
    <text evidence="1">Belongs to the NAD(P)-dependent epimerase/dehydratase family. SDR39U1 subfamily.</text>
</comment>
<dbReference type="PANTHER" id="PTHR11092:SF0">
    <property type="entry name" value="EPIMERASE FAMILY PROTEIN SDR39U1"/>
    <property type="match status" value="1"/>
</dbReference>
<evidence type="ECO:0000313" key="4">
    <source>
        <dbReference type="EMBL" id="TCW00338.1"/>
    </source>
</evidence>
<dbReference type="InterPro" id="IPR001509">
    <property type="entry name" value="Epimerase_deHydtase"/>
</dbReference>